<dbReference type="VEuPathDB" id="FungiDB:FUN_010506"/>
<dbReference type="VEuPathDB" id="FungiDB:RhiirA1_473725"/>
<evidence type="ECO:0000313" key="3">
    <source>
        <dbReference type="Proteomes" id="UP000234323"/>
    </source>
</evidence>
<proteinExistence type="predicted"/>
<name>A0A2I1GZS1_9GLOM</name>
<dbReference type="EMBL" id="LLXI01001145">
    <property type="protein sequence ID" value="PKY52132.1"/>
    <property type="molecule type" value="Genomic_DNA"/>
</dbReference>
<gene>
    <name evidence="2" type="ORF">RhiirA4_469575</name>
</gene>
<dbReference type="Proteomes" id="UP000234323">
    <property type="component" value="Unassembled WGS sequence"/>
</dbReference>
<dbReference type="VEuPathDB" id="FungiDB:RhiirFUN_013484"/>
<reference evidence="2 3" key="1">
    <citation type="submission" date="2015-10" db="EMBL/GenBank/DDBJ databases">
        <title>Genome analyses suggest a sexual origin of heterokaryosis in a supposedly ancient asexual fungus.</title>
        <authorList>
            <person name="Ropars J."/>
            <person name="Sedzielewska K."/>
            <person name="Noel J."/>
            <person name="Charron P."/>
            <person name="Farinelli L."/>
            <person name="Marton T."/>
            <person name="Kruger M."/>
            <person name="Pelin A."/>
            <person name="Brachmann A."/>
            <person name="Corradi N."/>
        </authorList>
    </citation>
    <scope>NUCLEOTIDE SEQUENCE [LARGE SCALE GENOMIC DNA]</scope>
    <source>
        <strain evidence="2 3">A4</strain>
    </source>
</reference>
<keyword evidence="3" id="KW-1185">Reference proteome</keyword>
<evidence type="ECO:0000313" key="2">
    <source>
        <dbReference type="EMBL" id="PKY52132.1"/>
    </source>
</evidence>
<accession>A0A2I1GZS1</accession>
<dbReference type="OrthoDB" id="2345161at2759"/>
<feature type="region of interest" description="Disordered" evidence="1">
    <location>
        <begin position="331"/>
        <end position="356"/>
    </location>
</feature>
<organism evidence="2 3">
    <name type="scientific">Rhizophagus irregularis</name>
    <dbReference type="NCBI Taxonomy" id="588596"/>
    <lineage>
        <taxon>Eukaryota</taxon>
        <taxon>Fungi</taxon>
        <taxon>Fungi incertae sedis</taxon>
        <taxon>Mucoromycota</taxon>
        <taxon>Glomeromycotina</taxon>
        <taxon>Glomeromycetes</taxon>
        <taxon>Glomerales</taxon>
        <taxon>Glomeraceae</taxon>
        <taxon>Rhizophagus</taxon>
    </lineage>
</organism>
<evidence type="ECO:0000256" key="1">
    <source>
        <dbReference type="SAM" id="MobiDB-lite"/>
    </source>
</evidence>
<feature type="compositionally biased region" description="Basic residues" evidence="1">
    <location>
        <begin position="340"/>
        <end position="356"/>
    </location>
</feature>
<protein>
    <submittedName>
        <fullName evidence="2">Uncharacterized protein</fullName>
    </submittedName>
</protein>
<dbReference type="AlphaFoldDB" id="A0A2I1GZS1"/>
<sequence>MENSRNETAISATSAEQEYMMKCSGNRWYEGSSNHNDRYPMYLLLKKYSSSEKINDSQKTNKIFNQISKLTGNLDNTLKEKSYISFYSVNNFIEIKMPEIPLESEEDFVWSINNRFYNNQIKDSEKLTDVQLKESAHIFEWESVDKCKILRLQELCENQRGISNTPVEERSFYKDVHNFNRKLTNEGIMQKLFANDAIQYEHTLLNLLKSKYPFHEETNQNILYNYEIRRLADFYNITNFYPVLTCYDITFWLKGLNGTIYMWSHADESMIFGGHNLKEALINFLFYQENLYYIEEYTHKLISVKKVKKEVAKSNEEGLKTAIVITDDKPLKPLKDEKKGSKKGRKQKKQQKNKNK</sequence>
<comment type="caution">
    <text evidence="2">The sequence shown here is derived from an EMBL/GenBank/DDBJ whole genome shotgun (WGS) entry which is preliminary data.</text>
</comment>